<feature type="transmembrane region" description="Helical" evidence="2">
    <location>
        <begin position="462"/>
        <end position="483"/>
    </location>
</feature>
<evidence type="ECO:0000313" key="4">
    <source>
        <dbReference type="Proteomes" id="UP000515162"/>
    </source>
</evidence>
<accession>A0A6P8KGZ7</accession>
<keyword evidence="2" id="KW-0472">Membrane</keyword>
<feature type="compositionally biased region" description="Basic and acidic residues" evidence="1">
    <location>
        <begin position="503"/>
        <end position="537"/>
    </location>
</feature>
<name>A0A6P8KGZ7_DROMA</name>
<feature type="chain" id="PRO_5028029195" evidence="3">
    <location>
        <begin position="20"/>
        <end position="751"/>
    </location>
</feature>
<organism evidence="4 5">
    <name type="scientific">Drosophila mauritiana</name>
    <name type="common">Fruit fly</name>
    <dbReference type="NCBI Taxonomy" id="7226"/>
    <lineage>
        <taxon>Eukaryota</taxon>
        <taxon>Metazoa</taxon>
        <taxon>Ecdysozoa</taxon>
        <taxon>Arthropoda</taxon>
        <taxon>Hexapoda</taxon>
        <taxon>Insecta</taxon>
        <taxon>Pterygota</taxon>
        <taxon>Neoptera</taxon>
        <taxon>Endopterygota</taxon>
        <taxon>Diptera</taxon>
        <taxon>Brachycera</taxon>
        <taxon>Muscomorpha</taxon>
        <taxon>Ephydroidea</taxon>
        <taxon>Drosophilidae</taxon>
        <taxon>Drosophila</taxon>
        <taxon>Sophophora</taxon>
    </lineage>
</organism>
<feature type="compositionally biased region" description="Low complexity" evidence="1">
    <location>
        <begin position="609"/>
        <end position="621"/>
    </location>
</feature>
<evidence type="ECO:0000256" key="2">
    <source>
        <dbReference type="SAM" id="Phobius"/>
    </source>
</evidence>
<dbReference type="Proteomes" id="UP000515162">
    <property type="component" value="Chromosome 3R"/>
</dbReference>
<feature type="compositionally biased region" description="Basic and acidic residues" evidence="1">
    <location>
        <begin position="381"/>
        <end position="409"/>
    </location>
</feature>
<dbReference type="GeneID" id="117143072"/>
<keyword evidence="3" id="KW-0732">Signal</keyword>
<feature type="region of interest" description="Disordered" evidence="1">
    <location>
        <begin position="586"/>
        <end position="751"/>
    </location>
</feature>
<feature type="compositionally biased region" description="Basic and acidic residues" evidence="1">
    <location>
        <begin position="659"/>
        <end position="695"/>
    </location>
</feature>
<feature type="region of interest" description="Disordered" evidence="1">
    <location>
        <begin position="494"/>
        <end position="570"/>
    </location>
</feature>
<dbReference type="RefSeq" id="XP_033163429.1">
    <property type="nucleotide sequence ID" value="XM_033307538.1"/>
</dbReference>
<dbReference type="AlphaFoldDB" id="A0A6P8KGZ7"/>
<keyword evidence="4" id="KW-1185">Reference proteome</keyword>
<feature type="signal peptide" evidence="3">
    <location>
        <begin position="1"/>
        <end position="19"/>
    </location>
</feature>
<keyword evidence="2" id="KW-0812">Transmembrane</keyword>
<feature type="region of interest" description="Disordered" evidence="1">
    <location>
        <begin position="381"/>
        <end position="412"/>
    </location>
</feature>
<evidence type="ECO:0000313" key="5">
    <source>
        <dbReference type="RefSeq" id="XP_033163429.1"/>
    </source>
</evidence>
<keyword evidence="2" id="KW-1133">Transmembrane helix</keyword>
<protein>
    <submittedName>
        <fullName evidence="5">Uncharacterized protein LOC117143072 isoform X1</fullName>
    </submittedName>
</protein>
<gene>
    <name evidence="5" type="primary">LOC117143072</name>
</gene>
<feature type="compositionally biased region" description="Basic and acidic residues" evidence="1">
    <location>
        <begin position="703"/>
        <end position="715"/>
    </location>
</feature>
<feature type="compositionally biased region" description="Low complexity" evidence="1">
    <location>
        <begin position="538"/>
        <end position="552"/>
    </location>
</feature>
<proteinExistence type="predicted"/>
<evidence type="ECO:0000256" key="1">
    <source>
        <dbReference type="SAM" id="MobiDB-lite"/>
    </source>
</evidence>
<evidence type="ECO:0000256" key="3">
    <source>
        <dbReference type="SAM" id="SignalP"/>
    </source>
</evidence>
<reference evidence="5" key="1">
    <citation type="submission" date="2025-08" db="UniProtKB">
        <authorList>
            <consortium name="RefSeq"/>
        </authorList>
    </citation>
    <scope>IDENTIFICATION</scope>
    <source>
        <strain evidence="5">Mau12</strain>
        <tissue evidence="5">Whole Body</tissue>
    </source>
</reference>
<feature type="compositionally biased region" description="Polar residues" evidence="1">
    <location>
        <begin position="635"/>
        <end position="646"/>
    </location>
</feature>
<sequence>MKLHVLSWLLFFLAPGGCPIYSIDLATLEVPTNDFQNELTLQSMLSSELRDYRNGLIDRVDDQVTNPPYSPPPKYQEHEWFKDLPSELQKATRRRATESDSFLGTNLFGNYRKNCFSTEDIAMISARKDFELLVPKSFPQCLLTDSLVYMLLRYFNTVNQIVKRMSDDDTRLIMQRGFYDALGGYLRYYLVPMAQLSYYAGRIKLNTVERLVNIYQQCKTTLNTNGNGWRAPDKDVLSQFKVRKIEPVKLPKSCHSQEDASSCAQLDQTCISQEPDQGSMIVSLPRLETLDENGYMGNIYLPFRKRRIYNLRSPRSEFIVVKFFQTLTNCHRFQGISQANYNRQLLAWIKENLEMHYSDDVFYPGLGGILQIQERLSREAKSAEEEARAPCNKDDGKGSPPCPKEDSRKMSRSAIHWQEMSEPVQEPGQESEHQDEWLTGLNKVQNLPEEVEECRECDNDETLIWCIAAFLTLLLLLILLIICCCMRRGKKKRVAPTDAEAPPPKERPRKEKEPLKAKEPEKEREKKDEKDETDASRRYYYSGSGRSTSQRSVPSNRYANNPELDSFTSSSSLGCQFNRKCMPLKFSRAKGGEYYAPDKSRDPVGKQVSPLKLLSDDSSPSRAPYRDVSKPALKSTLSVIPSSDSELGSRENRHRHRHDREEARRKKHTDFETGRKKEQTKSSEDKKPSSPERRSSKQVRIATPEKHDTSDDPLLHRKKSQQKPDVPAGRQRGGAESLKDSPSWETTFDDN</sequence>